<name>A0A9Q1ACZ4_SALPP</name>
<comment type="caution">
    <text evidence="1">The sequence shown here is derived from an EMBL/GenBank/DDBJ whole genome shotgun (WGS) entry which is preliminary data.</text>
</comment>
<organism evidence="1 2">
    <name type="scientific">Salix purpurea</name>
    <name type="common">Purple osier willow</name>
    <dbReference type="NCBI Taxonomy" id="77065"/>
    <lineage>
        <taxon>Eukaryota</taxon>
        <taxon>Viridiplantae</taxon>
        <taxon>Streptophyta</taxon>
        <taxon>Embryophyta</taxon>
        <taxon>Tracheophyta</taxon>
        <taxon>Spermatophyta</taxon>
        <taxon>Magnoliopsida</taxon>
        <taxon>eudicotyledons</taxon>
        <taxon>Gunneridae</taxon>
        <taxon>Pentapetalae</taxon>
        <taxon>rosids</taxon>
        <taxon>fabids</taxon>
        <taxon>Malpighiales</taxon>
        <taxon>Salicaceae</taxon>
        <taxon>Saliceae</taxon>
        <taxon>Salix</taxon>
    </lineage>
</organism>
<dbReference type="AlphaFoldDB" id="A0A9Q1ACZ4"/>
<gene>
    <name evidence="1" type="ORF">OIU79_022499</name>
</gene>
<evidence type="ECO:0000313" key="2">
    <source>
        <dbReference type="Proteomes" id="UP001151532"/>
    </source>
</evidence>
<sequence length="86" mass="10070">MSSCIVSKISHVVFSYLMGFKTLPCTALRNLKLGRVSRRIEPNVEINDSMEKHPKFQFDPSWFRIILVELEKHQQKLQLYVVATTF</sequence>
<reference evidence="1" key="1">
    <citation type="submission" date="2022-11" db="EMBL/GenBank/DDBJ databases">
        <authorList>
            <person name="Hyden B.L."/>
            <person name="Feng K."/>
            <person name="Yates T."/>
            <person name="Jawdy S."/>
            <person name="Smart L.B."/>
            <person name="Muchero W."/>
        </authorList>
    </citation>
    <scope>NUCLEOTIDE SEQUENCE</scope>
    <source>
        <tissue evidence="1">Shoot tip</tissue>
    </source>
</reference>
<keyword evidence="2" id="KW-1185">Reference proteome</keyword>
<dbReference type="EMBL" id="JAPFFK010000004">
    <property type="protein sequence ID" value="KAJ6766544.1"/>
    <property type="molecule type" value="Genomic_DNA"/>
</dbReference>
<evidence type="ECO:0000313" key="1">
    <source>
        <dbReference type="EMBL" id="KAJ6766544.1"/>
    </source>
</evidence>
<protein>
    <submittedName>
        <fullName evidence="1">Uncharacterized protein</fullName>
    </submittedName>
</protein>
<accession>A0A9Q1ACZ4</accession>
<proteinExistence type="predicted"/>
<dbReference type="Proteomes" id="UP001151532">
    <property type="component" value="Chromosome 4"/>
</dbReference>
<reference evidence="1" key="2">
    <citation type="journal article" date="2023" name="Int. J. Mol. Sci.">
        <title>De Novo Assembly and Annotation of 11 Diverse Shrub Willow (Salix) Genomes Reveals Novel Gene Organization in Sex-Linked Regions.</title>
        <authorList>
            <person name="Hyden B."/>
            <person name="Feng K."/>
            <person name="Yates T.B."/>
            <person name="Jawdy S."/>
            <person name="Cereghino C."/>
            <person name="Smart L.B."/>
            <person name="Muchero W."/>
        </authorList>
    </citation>
    <scope>NUCLEOTIDE SEQUENCE</scope>
    <source>
        <tissue evidence="1">Shoot tip</tissue>
    </source>
</reference>